<sequence length="224" mass="26695">MEYTVHVRMNDKLFLRDPEQSELGRRIIRQGITLIDEIGFEETTFRKLADRISTKEASIYRYFENKHRLLVYLVAWYWQWLEYQVVFQTHNLNNAHDKLESVLRLLLLKDIEEMASDDIDIRALHRIVIREASKAYLTRHVTEDNRQQLFKPYKDLCGRIAGLMLTYRPDYPFARSLASTIIETAHYQSFFMQHLPSLTDFGATKDENQLLAYLHHLLFTSLEH</sequence>
<evidence type="ECO:0000256" key="1">
    <source>
        <dbReference type="ARBA" id="ARBA00023125"/>
    </source>
</evidence>
<comment type="caution">
    <text evidence="4">The sequence shown here is derived from an EMBL/GenBank/DDBJ whole genome shotgun (WGS) entry which is preliminary data.</text>
</comment>
<dbReference type="Proteomes" id="UP001501175">
    <property type="component" value="Unassembled WGS sequence"/>
</dbReference>
<feature type="DNA-binding region" description="H-T-H motif" evidence="2">
    <location>
        <begin position="44"/>
        <end position="63"/>
    </location>
</feature>
<dbReference type="SUPFAM" id="SSF46689">
    <property type="entry name" value="Homeodomain-like"/>
    <property type="match status" value="1"/>
</dbReference>
<proteinExistence type="predicted"/>
<keyword evidence="1 2" id="KW-0238">DNA-binding</keyword>
<dbReference type="Pfam" id="PF00440">
    <property type="entry name" value="TetR_N"/>
    <property type="match status" value="1"/>
</dbReference>
<dbReference type="InterPro" id="IPR001647">
    <property type="entry name" value="HTH_TetR"/>
</dbReference>
<dbReference type="EMBL" id="BAABHD010000079">
    <property type="protein sequence ID" value="GAA4465323.1"/>
    <property type="molecule type" value="Genomic_DNA"/>
</dbReference>
<dbReference type="Gene3D" id="1.10.357.10">
    <property type="entry name" value="Tetracycline Repressor, domain 2"/>
    <property type="match status" value="1"/>
</dbReference>
<dbReference type="RefSeq" id="WP_345247404.1">
    <property type="nucleotide sequence ID" value="NZ_BAABHD010000079.1"/>
</dbReference>
<evidence type="ECO:0000259" key="3">
    <source>
        <dbReference type="PROSITE" id="PS50977"/>
    </source>
</evidence>
<organism evidence="4 5">
    <name type="scientific">Nibrella saemangeumensis</name>
    <dbReference type="NCBI Taxonomy" id="1084526"/>
    <lineage>
        <taxon>Bacteria</taxon>
        <taxon>Pseudomonadati</taxon>
        <taxon>Bacteroidota</taxon>
        <taxon>Cytophagia</taxon>
        <taxon>Cytophagales</taxon>
        <taxon>Spirosomataceae</taxon>
        <taxon>Nibrella</taxon>
    </lineage>
</organism>
<dbReference type="PROSITE" id="PS50977">
    <property type="entry name" value="HTH_TETR_2"/>
    <property type="match status" value="1"/>
</dbReference>
<accession>A0ABP8NHA0</accession>
<name>A0ABP8NHA0_9BACT</name>
<gene>
    <name evidence="4" type="ORF">GCM10023189_45750</name>
</gene>
<reference evidence="5" key="1">
    <citation type="journal article" date="2019" name="Int. J. Syst. Evol. Microbiol.">
        <title>The Global Catalogue of Microorganisms (GCM) 10K type strain sequencing project: providing services to taxonomists for standard genome sequencing and annotation.</title>
        <authorList>
            <consortium name="The Broad Institute Genomics Platform"/>
            <consortium name="The Broad Institute Genome Sequencing Center for Infectious Disease"/>
            <person name="Wu L."/>
            <person name="Ma J."/>
        </authorList>
    </citation>
    <scope>NUCLEOTIDE SEQUENCE [LARGE SCALE GENOMIC DNA]</scope>
    <source>
        <strain evidence="5">JCM 17927</strain>
    </source>
</reference>
<keyword evidence="5" id="KW-1185">Reference proteome</keyword>
<evidence type="ECO:0000313" key="5">
    <source>
        <dbReference type="Proteomes" id="UP001501175"/>
    </source>
</evidence>
<dbReference type="InterPro" id="IPR009057">
    <property type="entry name" value="Homeodomain-like_sf"/>
</dbReference>
<evidence type="ECO:0000313" key="4">
    <source>
        <dbReference type="EMBL" id="GAA4465323.1"/>
    </source>
</evidence>
<protein>
    <submittedName>
        <fullName evidence="4">TetR/AcrR family transcriptional regulator</fullName>
    </submittedName>
</protein>
<feature type="domain" description="HTH tetR-type" evidence="3">
    <location>
        <begin position="21"/>
        <end position="81"/>
    </location>
</feature>
<evidence type="ECO:0000256" key="2">
    <source>
        <dbReference type="PROSITE-ProRule" id="PRU00335"/>
    </source>
</evidence>